<gene>
    <name evidence="2" type="ORF">IQ266_27720</name>
</gene>
<dbReference type="Proteomes" id="UP000625316">
    <property type="component" value="Unassembled WGS sequence"/>
</dbReference>
<sequence>MEPELQVSTLDHLGLVAGVIDELGLVELTDAELPVHGQNCLSGGQVLKAMLLNCFGFLSAPLYLFSEYFESKPVSHLLGDGVEARHLNDDRLGRVLDALFESGTTMFFLKVALQAVQHFGVDTTQLHLDSSSFSVDGAYLATTTSADADAGMDDFQPIMICRGYSRDQRPDLKQYMVNLVCSRDGGVPLWLQVANGNQSDSQAFAGIMGEFAAQWQLDSL</sequence>
<reference evidence="2" key="1">
    <citation type="submission" date="2020-10" db="EMBL/GenBank/DDBJ databases">
        <authorList>
            <person name="Castelo-Branco R."/>
            <person name="Eusebio N."/>
            <person name="Adriana R."/>
            <person name="Vieira A."/>
            <person name="Brugerolle De Fraissinette N."/>
            <person name="Rezende De Castro R."/>
            <person name="Schneider M.P."/>
            <person name="Vasconcelos V."/>
            <person name="Leao P.N."/>
        </authorList>
    </citation>
    <scope>NUCLEOTIDE SEQUENCE</scope>
    <source>
        <strain evidence="2">LEGE 11480</strain>
    </source>
</reference>
<dbReference type="InterPro" id="IPR025457">
    <property type="entry name" value="DUF4277"/>
</dbReference>
<name>A0A928VVU4_9CYAN</name>
<dbReference type="RefSeq" id="WP_264328315.1">
    <property type="nucleotide sequence ID" value="NZ_JADEXQ010000234.1"/>
</dbReference>
<dbReference type="InterPro" id="IPR047654">
    <property type="entry name" value="IS1634_transpos"/>
</dbReference>
<accession>A0A928VVU4</accession>
<evidence type="ECO:0000259" key="1">
    <source>
        <dbReference type="Pfam" id="PF14104"/>
    </source>
</evidence>
<dbReference type="AlphaFoldDB" id="A0A928VVU4"/>
<evidence type="ECO:0000313" key="3">
    <source>
        <dbReference type="Proteomes" id="UP000625316"/>
    </source>
</evidence>
<protein>
    <submittedName>
        <fullName evidence="2">IS1634 family transposase</fullName>
    </submittedName>
</protein>
<dbReference type="Pfam" id="PF14104">
    <property type="entry name" value="DUF4277"/>
    <property type="match status" value="1"/>
</dbReference>
<keyword evidence="3" id="KW-1185">Reference proteome</keyword>
<comment type="caution">
    <text evidence="2">The sequence shown here is derived from an EMBL/GenBank/DDBJ whole genome shotgun (WGS) entry which is preliminary data.</text>
</comment>
<dbReference type="PANTHER" id="PTHR34614:SF2">
    <property type="entry name" value="TRANSPOSASE IS4-LIKE DOMAIN-CONTAINING PROTEIN"/>
    <property type="match status" value="1"/>
</dbReference>
<evidence type="ECO:0000313" key="2">
    <source>
        <dbReference type="EMBL" id="MBE9033520.1"/>
    </source>
</evidence>
<dbReference type="EMBL" id="JADEXQ010000234">
    <property type="protein sequence ID" value="MBE9033520.1"/>
    <property type="molecule type" value="Genomic_DNA"/>
</dbReference>
<dbReference type="NCBIfam" id="NF033559">
    <property type="entry name" value="transpos_IS1634"/>
    <property type="match status" value="1"/>
</dbReference>
<feature type="domain" description="DUF4277" evidence="1">
    <location>
        <begin position="6"/>
        <end position="112"/>
    </location>
</feature>
<dbReference type="PANTHER" id="PTHR34614">
    <property type="match status" value="1"/>
</dbReference>
<feature type="non-terminal residue" evidence="2">
    <location>
        <position position="220"/>
    </location>
</feature>
<proteinExistence type="predicted"/>
<organism evidence="2 3">
    <name type="scientific">Romeriopsis navalis LEGE 11480</name>
    <dbReference type="NCBI Taxonomy" id="2777977"/>
    <lineage>
        <taxon>Bacteria</taxon>
        <taxon>Bacillati</taxon>
        <taxon>Cyanobacteriota</taxon>
        <taxon>Cyanophyceae</taxon>
        <taxon>Leptolyngbyales</taxon>
        <taxon>Leptolyngbyaceae</taxon>
        <taxon>Romeriopsis</taxon>
        <taxon>Romeriopsis navalis</taxon>
    </lineage>
</organism>